<feature type="transmembrane region" description="Helical" evidence="2">
    <location>
        <begin position="20"/>
        <end position="41"/>
    </location>
</feature>
<keyword evidence="2" id="KW-0472">Membrane</keyword>
<dbReference type="Gene3D" id="1.10.287.1260">
    <property type="match status" value="1"/>
</dbReference>
<proteinExistence type="predicted"/>
<evidence type="ECO:0000256" key="1">
    <source>
        <dbReference type="SAM" id="MobiDB-lite"/>
    </source>
</evidence>
<dbReference type="GO" id="GO:0008381">
    <property type="term" value="F:mechanosensitive monoatomic ion channel activity"/>
    <property type="evidence" value="ECO:0007669"/>
    <property type="project" value="InterPro"/>
</dbReference>
<evidence type="ECO:0000313" key="6">
    <source>
        <dbReference type="Proteomes" id="UP000236729"/>
    </source>
</evidence>
<feature type="transmembrane region" description="Helical" evidence="2">
    <location>
        <begin position="156"/>
        <end position="179"/>
    </location>
</feature>
<dbReference type="Proteomes" id="UP000199690">
    <property type="component" value="Unassembled WGS sequence"/>
</dbReference>
<reference evidence="5 6" key="1">
    <citation type="submission" date="2016-10" db="EMBL/GenBank/DDBJ databases">
        <authorList>
            <person name="Varghese N."/>
            <person name="Submissions S."/>
        </authorList>
    </citation>
    <scope>NUCLEOTIDE SEQUENCE [LARGE SCALE GENOMIC DNA]</scope>
    <source>
        <strain evidence="6">ATCC 20501</strain>
        <strain evidence="4 5">CGMCC 4.3529</strain>
    </source>
</reference>
<accession>A0A1H5TEK7</accession>
<dbReference type="EMBL" id="FNVB01000002">
    <property type="protein sequence ID" value="SEF60648.1"/>
    <property type="molecule type" value="Genomic_DNA"/>
</dbReference>
<dbReference type="EMBL" id="FOME01000001">
    <property type="protein sequence ID" value="SFC47630.1"/>
    <property type="molecule type" value="Genomic_DNA"/>
</dbReference>
<keyword evidence="2" id="KW-1133">Transmembrane helix</keyword>
<dbReference type="Pfam" id="PF05552">
    <property type="entry name" value="MS_channel_1st_1"/>
    <property type="match status" value="2"/>
</dbReference>
<dbReference type="PANTHER" id="PTHR30221:SF1">
    <property type="entry name" value="SMALL-CONDUCTANCE MECHANOSENSITIVE CHANNEL"/>
    <property type="match status" value="1"/>
</dbReference>
<dbReference type="Proteomes" id="UP000236729">
    <property type="component" value="Unassembled WGS sequence"/>
</dbReference>
<protein>
    <submittedName>
        <fullName evidence="3">Conserved TM helix</fullName>
    </submittedName>
</protein>
<reference evidence="3" key="2">
    <citation type="submission" date="2016-10" db="EMBL/GenBank/DDBJ databases">
        <authorList>
            <person name="de Groot N.N."/>
        </authorList>
    </citation>
    <scope>NUCLEOTIDE SEQUENCE [LARGE SCALE GENOMIC DNA]</scope>
    <source>
        <strain evidence="3">ATCC 20501</strain>
    </source>
</reference>
<name>A0A1H5TEK7_9PSEU</name>
<sequence length="264" mass="27338">MSLAQAPGGIVQTLLSGLQTLIQFIPVLIGALVILLIGYIVGKLLQKGVAKLLQKSGVDRRMQDTQVGGWLERGGSGLTVSRLTGRVVFWLVFIFSLVTAIGALGIASVTTFMNQVLAYLPNVIAAIAIVVVAGLLAGAVGGLARRTMGQTPTGRVVAAAGPALVMGIAVFMVLTQLGIAPEIVMITYTAMLGALALGLALAFGLGGREIAAEMLRTGYRKAQRDQQVEAERERTAAPSGDTGWSTTPAGTQADTPRPASTTDI</sequence>
<feature type="transmembrane region" description="Helical" evidence="2">
    <location>
        <begin position="119"/>
        <end position="144"/>
    </location>
</feature>
<feature type="compositionally biased region" description="Polar residues" evidence="1">
    <location>
        <begin position="242"/>
        <end position="264"/>
    </location>
</feature>
<evidence type="ECO:0000313" key="3">
    <source>
        <dbReference type="EMBL" id="SEF60648.1"/>
    </source>
</evidence>
<evidence type="ECO:0000313" key="4">
    <source>
        <dbReference type="EMBL" id="SFC47630.1"/>
    </source>
</evidence>
<keyword evidence="2" id="KW-0812">Transmembrane</keyword>
<dbReference type="AlphaFoldDB" id="A0A1H5TEK7"/>
<feature type="compositionally biased region" description="Basic and acidic residues" evidence="1">
    <location>
        <begin position="223"/>
        <end position="235"/>
    </location>
</feature>
<keyword evidence="5" id="KW-1185">Reference proteome</keyword>
<gene>
    <name evidence="3" type="ORF">SAMN02982929_00192</name>
    <name evidence="4" type="ORF">SAMN05216506_101840</name>
</gene>
<evidence type="ECO:0000256" key="2">
    <source>
        <dbReference type="SAM" id="Phobius"/>
    </source>
</evidence>
<accession>A0A1I1JQH9</accession>
<feature type="transmembrane region" description="Helical" evidence="2">
    <location>
        <begin position="87"/>
        <end position="113"/>
    </location>
</feature>
<feature type="region of interest" description="Disordered" evidence="1">
    <location>
        <begin position="223"/>
        <end position="264"/>
    </location>
</feature>
<organism evidence="3 6">
    <name type="scientific">Saccharopolyspora kobensis</name>
    <dbReference type="NCBI Taxonomy" id="146035"/>
    <lineage>
        <taxon>Bacteria</taxon>
        <taxon>Bacillati</taxon>
        <taxon>Actinomycetota</taxon>
        <taxon>Actinomycetes</taxon>
        <taxon>Pseudonocardiales</taxon>
        <taxon>Pseudonocardiaceae</taxon>
        <taxon>Saccharopolyspora</taxon>
    </lineage>
</organism>
<dbReference type="InterPro" id="IPR045275">
    <property type="entry name" value="MscS_archaea/bacteria_type"/>
</dbReference>
<dbReference type="InterPro" id="IPR008910">
    <property type="entry name" value="MSC_TM_helix"/>
</dbReference>
<dbReference type="PANTHER" id="PTHR30221">
    <property type="entry name" value="SMALL-CONDUCTANCE MECHANOSENSITIVE CHANNEL"/>
    <property type="match status" value="1"/>
</dbReference>
<evidence type="ECO:0000313" key="5">
    <source>
        <dbReference type="Proteomes" id="UP000199690"/>
    </source>
</evidence>
<feature type="transmembrane region" description="Helical" evidence="2">
    <location>
        <begin position="185"/>
        <end position="206"/>
    </location>
</feature>
<dbReference type="RefSeq" id="WP_093346179.1">
    <property type="nucleotide sequence ID" value="NZ_FNVB01000002.1"/>
</dbReference>